<dbReference type="InterPro" id="IPR014519">
    <property type="entry name" value="UCP024492"/>
</dbReference>
<dbReference type="EMBL" id="DTQM01000256">
    <property type="protein sequence ID" value="HGC44211.1"/>
    <property type="molecule type" value="Genomic_DNA"/>
</dbReference>
<name>A0A8J4HC69_9PROT</name>
<organism evidence="1">
    <name type="scientific">Acidicaldus sp</name>
    <dbReference type="NCBI Taxonomy" id="1872105"/>
    <lineage>
        <taxon>Bacteria</taxon>
        <taxon>Pseudomonadati</taxon>
        <taxon>Pseudomonadota</taxon>
        <taxon>Alphaproteobacteria</taxon>
        <taxon>Acetobacterales</taxon>
        <taxon>Acetobacteraceae</taxon>
        <taxon>Acidicaldus</taxon>
    </lineage>
</organism>
<dbReference type="AlphaFoldDB" id="A0A8J4HC69"/>
<reference evidence="1" key="1">
    <citation type="journal article" date="2020" name="mSystems">
        <title>Genome- and Community-Level Interaction Insights into Carbon Utilization and Element Cycling Functions of Hydrothermarchaeota in Hydrothermal Sediment.</title>
        <authorList>
            <person name="Zhou Z."/>
            <person name="Liu Y."/>
            <person name="Xu W."/>
            <person name="Pan J."/>
            <person name="Luo Z.H."/>
            <person name="Li M."/>
        </authorList>
    </citation>
    <scope>NUCLEOTIDE SEQUENCE</scope>
    <source>
        <strain evidence="1">SpSt-997</strain>
    </source>
</reference>
<protein>
    <submittedName>
        <fullName evidence="1">DUF488 domain-containing protein</fullName>
    </submittedName>
</protein>
<proteinExistence type="predicted"/>
<gene>
    <name evidence="1" type="ORF">ENY07_13480</name>
</gene>
<dbReference type="InterPro" id="IPR007438">
    <property type="entry name" value="DUF488"/>
</dbReference>
<evidence type="ECO:0000313" key="1">
    <source>
        <dbReference type="EMBL" id="HGC44211.1"/>
    </source>
</evidence>
<accession>A0A8J4HC69</accession>
<sequence length="150" mass="16842">MSGRALFSIGYEKRAQADVIADLLRAGVRVVIDVRDRPLSRRAGFSKRQLAASLAEAGLEYVHLKPLGTPPEGREAHHRRQWDKFWRIVAARLATPEAEAALMEVAARAAEKPCCLLCYEADWHICHRRRVGEILAARHGFIPHHLTPPP</sequence>
<dbReference type="Pfam" id="PF04343">
    <property type="entry name" value="DUF488"/>
    <property type="match status" value="1"/>
</dbReference>
<dbReference type="PANTHER" id="PTHR39337">
    <property type="entry name" value="BLR5642 PROTEIN"/>
    <property type="match status" value="1"/>
</dbReference>
<comment type="caution">
    <text evidence="1">The sequence shown here is derived from an EMBL/GenBank/DDBJ whole genome shotgun (WGS) entry which is preliminary data.</text>
</comment>
<dbReference type="PIRSF" id="PIRSF024492">
    <property type="entry name" value="UCP024492"/>
    <property type="match status" value="1"/>
</dbReference>
<dbReference type="PANTHER" id="PTHR39337:SF1">
    <property type="entry name" value="BLR5642 PROTEIN"/>
    <property type="match status" value="1"/>
</dbReference>